<feature type="compositionally biased region" description="Low complexity" evidence="9">
    <location>
        <begin position="20"/>
        <end position="40"/>
    </location>
</feature>
<keyword evidence="5" id="KW-0805">Transcription regulation</keyword>
<dbReference type="SUPFAM" id="SSF101498">
    <property type="entry name" value="Anti-sigma factor FlgM"/>
    <property type="match status" value="1"/>
</dbReference>
<proteinExistence type="inferred from homology"/>
<dbReference type="InterPro" id="IPR031316">
    <property type="entry name" value="FlgM_C"/>
</dbReference>
<comment type="similarity">
    <text evidence="1">Belongs to the FlgM family.</text>
</comment>
<dbReference type="Pfam" id="PF04316">
    <property type="entry name" value="FlgM"/>
    <property type="match status" value="1"/>
</dbReference>
<evidence type="ECO:0000256" key="1">
    <source>
        <dbReference type="ARBA" id="ARBA00005322"/>
    </source>
</evidence>
<evidence type="ECO:0000313" key="11">
    <source>
        <dbReference type="EMBL" id="MEW9625443.1"/>
    </source>
</evidence>
<dbReference type="RefSeq" id="WP_367845736.1">
    <property type="nucleotide sequence ID" value="NZ_JBFOHL010000014.1"/>
</dbReference>
<organism evidence="11 12">
    <name type="scientific">Rhodanobacter geophilus</name>
    <dbReference type="NCBI Taxonomy" id="3162488"/>
    <lineage>
        <taxon>Bacteria</taxon>
        <taxon>Pseudomonadati</taxon>
        <taxon>Pseudomonadota</taxon>
        <taxon>Gammaproteobacteria</taxon>
        <taxon>Lysobacterales</taxon>
        <taxon>Rhodanobacteraceae</taxon>
        <taxon>Rhodanobacter</taxon>
    </lineage>
</organism>
<protein>
    <recommendedName>
        <fullName evidence="2">Negative regulator of flagellin synthesis</fullName>
    </recommendedName>
    <alternativeName>
        <fullName evidence="8">Anti-sigma-28 factor</fullName>
    </alternativeName>
</protein>
<keyword evidence="11" id="KW-0282">Flagellum</keyword>
<evidence type="ECO:0000313" key="12">
    <source>
        <dbReference type="Proteomes" id="UP001556170"/>
    </source>
</evidence>
<keyword evidence="11" id="KW-0966">Cell projection</keyword>
<comment type="caution">
    <text evidence="11">The sequence shown here is derived from an EMBL/GenBank/DDBJ whole genome shotgun (WGS) entry which is preliminary data.</text>
</comment>
<evidence type="ECO:0000256" key="7">
    <source>
        <dbReference type="ARBA" id="ARBA00024739"/>
    </source>
</evidence>
<feature type="region of interest" description="Disordered" evidence="9">
    <location>
        <begin position="1"/>
        <end position="70"/>
    </location>
</feature>
<keyword evidence="12" id="KW-1185">Reference proteome</keyword>
<evidence type="ECO:0000256" key="9">
    <source>
        <dbReference type="SAM" id="MobiDB-lite"/>
    </source>
</evidence>
<keyword evidence="3" id="KW-0678">Repressor</keyword>
<gene>
    <name evidence="11" type="primary">flgM</name>
    <name evidence="11" type="ORF">ABQJ56_14535</name>
</gene>
<feature type="domain" description="Anti-sigma-28 factor FlgM C-terminal" evidence="10">
    <location>
        <begin position="44"/>
        <end position="96"/>
    </location>
</feature>
<dbReference type="NCBIfam" id="TIGR03824">
    <property type="entry name" value="FlgM_jcvi"/>
    <property type="match status" value="1"/>
</dbReference>
<dbReference type="EMBL" id="JBFOHL010000014">
    <property type="protein sequence ID" value="MEW9625443.1"/>
    <property type="molecule type" value="Genomic_DNA"/>
</dbReference>
<keyword evidence="4" id="KW-1005">Bacterial flagellum biogenesis</keyword>
<evidence type="ECO:0000256" key="3">
    <source>
        <dbReference type="ARBA" id="ARBA00022491"/>
    </source>
</evidence>
<evidence type="ECO:0000256" key="5">
    <source>
        <dbReference type="ARBA" id="ARBA00023015"/>
    </source>
</evidence>
<evidence type="ECO:0000259" key="10">
    <source>
        <dbReference type="Pfam" id="PF04316"/>
    </source>
</evidence>
<comment type="function">
    <text evidence="7">Responsible for the coupling of flagellin expression to flagellar assembly by preventing expression of the flagellin genes when a component of the middle class of proteins is defective. It negatively regulates flagellar genes by inhibiting the activity of FliA by directly binding to FliA.</text>
</comment>
<evidence type="ECO:0000256" key="2">
    <source>
        <dbReference type="ARBA" id="ARBA00017823"/>
    </source>
</evidence>
<evidence type="ECO:0000256" key="4">
    <source>
        <dbReference type="ARBA" id="ARBA00022795"/>
    </source>
</evidence>
<evidence type="ECO:0000256" key="6">
    <source>
        <dbReference type="ARBA" id="ARBA00023163"/>
    </source>
</evidence>
<sequence length="108" mass="11084">MNTTISNNGLPKLPQAASQPGSSATAESSATAAGSGAPAAKADDQLKLTDSAKALQQAARADNTTPIDSQRVERVRQALANGSYKIDAGRVADRMISMERQLGGTDKA</sequence>
<dbReference type="InterPro" id="IPR007412">
    <property type="entry name" value="FlgM"/>
</dbReference>
<keyword evidence="11" id="KW-0969">Cilium</keyword>
<keyword evidence="6" id="KW-0804">Transcription</keyword>
<evidence type="ECO:0000256" key="8">
    <source>
        <dbReference type="ARBA" id="ARBA00030117"/>
    </source>
</evidence>
<reference evidence="11 12" key="1">
    <citation type="submission" date="2024-06" db="EMBL/GenBank/DDBJ databases">
        <authorList>
            <person name="Woo H."/>
        </authorList>
    </citation>
    <scope>NUCLEOTIDE SEQUENCE [LARGE SCALE GENOMIC DNA]</scope>
    <source>
        <strain evidence="11 12">S2-g</strain>
    </source>
</reference>
<dbReference type="InterPro" id="IPR035890">
    <property type="entry name" value="Anti-sigma-28_factor_FlgM_sf"/>
</dbReference>
<accession>A0ABV3QS73</accession>
<dbReference type="Proteomes" id="UP001556170">
    <property type="component" value="Unassembled WGS sequence"/>
</dbReference>
<name>A0ABV3QS73_9GAMM</name>